<protein>
    <submittedName>
        <fullName evidence="11">Transposase</fullName>
    </submittedName>
</protein>
<keyword evidence="5" id="KW-0238">DNA-binding</keyword>
<evidence type="ECO:0000256" key="1">
    <source>
        <dbReference type="ARBA" id="ARBA00008761"/>
    </source>
</evidence>
<evidence type="ECO:0000256" key="7">
    <source>
        <dbReference type="SAM" id="MobiDB-lite"/>
    </source>
</evidence>
<dbReference type="Pfam" id="PF01385">
    <property type="entry name" value="OrfB_IS605"/>
    <property type="match status" value="1"/>
</dbReference>
<dbReference type="InterPro" id="IPR001959">
    <property type="entry name" value="Transposase"/>
</dbReference>
<keyword evidence="2" id="KW-0815">Transposition</keyword>
<proteinExistence type="inferred from homology"/>
<feature type="region of interest" description="Disordered" evidence="7">
    <location>
        <begin position="205"/>
        <end position="227"/>
    </location>
</feature>
<comment type="similarity">
    <text evidence="1">In the C-terminal section; belongs to the transposase 35 family.</text>
</comment>
<dbReference type="Proteomes" id="UP001225356">
    <property type="component" value="Unassembled WGS sequence"/>
</dbReference>
<gene>
    <name evidence="11" type="ORF">J2853_001277</name>
</gene>
<evidence type="ECO:0000259" key="8">
    <source>
        <dbReference type="Pfam" id="PF01385"/>
    </source>
</evidence>
<name>A0ABT9Q5P8_9ACTN</name>
<dbReference type="Pfam" id="PF12323">
    <property type="entry name" value="HTH_OrfB_IS605"/>
    <property type="match status" value="1"/>
</dbReference>
<keyword evidence="4" id="KW-0862">Zinc</keyword>
<dbReference type="NCBIfam" id="NF040570">
    <property type="entry name" value="guided_TnpB"/>
    <property type="match status" value="1"/>
</dbReference>
<dbReference type="RefSeq" id="WP_307555902.1">
    <property type="nucleotide sequence ID" value="NZ_JAUSQU010000001.1"/>
</dbReference>
<evidence type="ECO:0000313" key="12">
    <source>
        <dbReference type="Proteomes" id="UP001225356"/>
    </source>
</evidence>
<keyword evidence="3" id="KW-0479">Metal-binding</keyword>
<comment type="caution">
    <text evidence="11">The sequence shown here is derived from an EMBL/GenBank/DDBJ whole genome shotgun (WGS) entry which is preliminary data.</text>
</comment>
<evidence type="ECO:0000313" key="11">
    <source>
        <dbReference type="EMBL" id="MDP9842066.1"/>
    </source>
</evidence>
<dbReference type="InterPro" id="IPR021027">
    <property type="entry name" value="Transposase_put_HTH"/>
</dbReference>
<evidence type="ECO:0000256" key="3">
    <source>
        <dbReference type="ARBA" id="ARBA00022723"/>
    </source>
</evidence>
<keyword evidence="6" id="KW-0233">DNA recombination</keyword>
<feature type="domain" description="Probable transposase IS891/IS1136/IS1341" evidence="8">
    <location>
        <begin position="237"/>
        <end position="304"/>
    </location>
</feature>
<dbReference type="Pfam" id="PF07282">
    <property type="entry name" value="Cas12f1-like_TNB"/>
    <property type="match status" value="1"/>
</dbReference>
<dbReference type="InterPro" id="IPR010095">
    <property type="entry name" value="Cas12f1-like_TNB"/>
</dbReference>
<accession>A0ABT9Q5P8</accession>
<feature type="domain" description="Transposase putative helix-turn-helix" evidence="10">
    <location>
        <begin position="1"/>
        <end position="46"/>
    </location>
</feature>
<feature type="compositionally biased region" description="Basic and acidic residues" evidence="7">
    <location>
        <begin position="217"/>
        <end position="227"/>
    </location>
</feature>
<evidence type="ECO:0000256" key="2">
    <source>
        <dbReference type="ARBA" id="ARBA00022578"/>
    </source>
</evidence>
<reference evidence="11 12" key="1">
    <citation type="submission" date="2023-07" db="EMBL/GenBank/DDBJ databases">
        <title>Sequencing the genomes of 1000 actinobacteria strains.</title>
        <authorList>
            <person name="Klenk H.-P."/>
        </authorList>
    </citation>
    <scope>NUCLEOTIDE SEQUENCE [LARGE SCALE GENOMIC DNA]</scope>
    <source>
        <strain evidence="11 12">DSM 46740</strain>
    </source>
</reference>
<evidence type="ECO:0000256" key="6">
    <source>
        <dbReference type="ARBA" id="ARBA00023172"/>
    </source>
</evidence>
<dbReference type="EMBL" id="JAUSQU010000001">
    <property type="protein sequence ID" value="MDP9842066.1"/>
    <property type="molecule type" value="Genomic_DNA"/>
</dbReference>
<organism evidence="11 12">
    <name type="scientific">Streptosporangium lutulentum</name>
    <dbReference type="NCBI Taxonomy" id="1461250"/>
    <lineage>
        <taxon>Bacteria</taxon>
        <taxon>Bacillati</taxon>
        <taxon>Actinomycetota</taxon>
        <taxon>Actinomycetes</taxon>
        <taxon>Streptosporangiales</taxon>
        <taxon>Streptosporangiaceae</taxon>
        <taxon>Streptosporangium</taxon>
    </lineage>
</organism>
<evidence type="ECO:0000259" key="10">
    <source>
        <dbReference type="Pfam" id="PF12323"/>
    </source>
</evidence>
<evidence type="ECO:0000259" key="9">
    <source>
        <dbReference type="Pfam" id="PF07282"/>
    </source>
</evidence>
<evidence type="ECO:0000256" key="4">
    <source>
        <dbReference type="ARBA" id="ARBA00022833"/>
    </source>
</evidence>
<keyword evidence="12" id="KW-1185">Reference proteome</keyword>
<feature type="domain" description="Cas12f1-like TNB" evidence="9">
    <location>
        <begin position="332"/>
        <end position="400"/>
    </location>
</feature>
<evidence type="ECO:0000256" key="5">
    <source>
        <dbReference type="ARBA" id="ARBA00023125"/>
    </source>
</evidence>
<sequence length="473" mass="52004">MFRILTGRKYRLEMDFGQQLFAERVAGICRSVWNTGLEQRRAYRRRGAFIGYAEQCGQLADAKGEFTWLADAPAQVIQQTLKDLDEACRRHGTWKVRWKSKAKWTPSFRFPTAKHIPVEKINRKWGRVFLPKFGWVRFRRSRPLGGSVKSATLSRDGKHWFVSFLIDDGIPHMDRHARPERVAGVDRGVVTAAVTSDGEFFDRRHASESGVSSPVPPKEEKTDREADLGYLSAGEAQRCLRLRRRLARTKKGSARRKAVAGELGKIMRRVRWRRADFNAQAAHRLTRDYGHIVLEDLGVRGMTASSSGTIEEPGSRVAQKSGLNKAILDKGWYGLEVALRSKARYTGSVIGKVSAAYTSQTCSAPACETVDAKSRESQALFCCTTCGYTGHADVNAAKCIKAKGQAAGPVVSGRGDSGVARVGEASSTPFHSSRRAASCRVSGTGIPVLQGGGRSTNVYRCSGASVRGSMSQS</sequence>